<dbReference type="OrthoDB" id="176168at2"/>
<organism evidence="1 2">
    <name type="scientific">Frischella perrara</name>
    <dbReference type="NCBI Taxonomy" id="1267021"/>
    <lineage>
        <taxon>Bacteria</taxon>
        <taxon>Pseudomonadati</taxon>
        <taxon>Pseudomonadota</taxon>
        <taxon>Gammaproteobacteria</taxon>
        <taxon>Orbales</taxon>
        <taxon>Orbaceae</taxon>
        <taxon>Frischella</taxon>
    </lineage>
</organism>
<proteinExistence type="predicted"/>
<name>A0A0A7S861_FRIPE</name>
<dbReference type="EMBL" id="CP009056">
    <property type="protein sequence ID" value="AJA45436.1"/>
    <property type="molecule type" value="Genomic_DNA"/>
</dbReference>
<evidence type="ECO:0000313" key="1">
    <source>
        <dbReference type="EMBL" id="AJA45436.1"/>
    </source>
</evidence>
<keyword evidence="2" id="KW-1185">Reference proteome</keyword>
<reference evidence="1 2" key="1">
    <citation type="journal article" date="2014" name="Appl. Environ. Microbiol.">
        <title>Gut symbionts from distinct hosts exhibit genotoxic activity via divergent colibactin biosynthetic pathways.</title>
        <authorList>
            <person name="Engel P."/>
            <person name="Vizcaino M.I."/>
            <person name="Crawford J.M."/>
        </authorList>
    </citation>
    <scope>NUCLEOTIDE SEQUENCE [LARGE SCALE GENOMIC DNA]</scope>
    <source>
        <strain evidence="1 2">PEB0191</strain>
    </source>
</reference>
<sequence>MSLKKFNFSFFIILVFFITNCYANQSSETWYFYKVSKSTVYGETEETRDNLLQKREAIIEQFADTIIELTDSHLKINNQCLSEYSIHSTSSKNYWGSSQNNTLYKNLFIKESISLKEKIDVINFSESNKSCSEIFNKLIKFDDYLVNITNEGYLIFFSKQADKKQLSSEYKGRHRPFSLFGHPMIKDKRIINQINKNCNFFANEDKSLKYGECAFDELYVYYPYIFSKIKTSLYKSSLNKVNDYEYYLLSKFPTDSNNLDHLEITLNIEKKGEVIDSIMIYKESGSTLIPKFQYYYIDNQLQNLWLLQIVMYENSSLTNEISFYEVKQIDYWKHYQIDENKHFKLIESIECNYKYDSPSSDSPTSWECK</sequence>
<dbReference type="RefSeq" id="WP_039105213.1">
    <property type="nucleotide sequence ID" value="NZ_CP009056.1"/>
</dbReference>
<dbReference type="AlphaFoldDB" id="A0A0A7S861"/>
<accession>A0A0A7S861</accession>
<dbReference type="HOGENOM" id="CLU_749553_0_0_6"/>
<protein>
    <submittedName>
        <fullName evidence="1">Uncharacterized protein</fullName>
    </submittedName>
</protein>
<dbReference type="KEGG" id="fpp:FPB0191_01620"/>
<gene>
    <name evidence="1" type="ORF">FPB0191_01620</name>
</gene>
<dbReference type="Proteomes" id="UP000030901">
    <property type="component" value="Chromosome"/>
</dbReference>
<evidence type="ECO:0000313" key="2">
    <source>
        <dbReference type="Proteomes" id="UP000030901"/>
    </source>
</evidence>
<dbReference type="STRING" id="1267021.FPB0191_01620"/>